<keyword evidence="11" id="KW-0449">Lipoprotein</keyword>
<dbReference type="PROSITE" id="PS50263">
    <property type="entry name" value="CN_HYDROLASE"/>
    <property type="match status" value="1"/>
</dbReference>
<comment type="similarity">
    <text evidence="2 9">Belongs to the CN hydrolase family. Apolipoprotein N-acyltransferase subfamily.</text>
</comment>
<feature type="transmembrane region" description="Helical" evidence="9">
    <location>
        <begin position="507"/>
        <end position="525"/>
    </location>
</feature>
<evidence type="ECO:0000259" key="10">
    <source>
        <dbReference type="PROSITE" id="PS50263"/>
    </source>
</evidence>
<evidence type="ECO:0000256" key="9">
    <source>
        <dbReference type="HAMAP-Rule" id="MF_01148"/>
    </source>
</evidence>
<dbReference type="PANTHER" id="PTHR38686">
    <property type="entry name" value="APOLIPOPROTEIN N-ACYLTRANSFERASE"/>
    <property type="match status" value="1"/>
</dbReference>
<evidence type="ECO:0000256" key="5">
    <source>
        <dbReference type="ARBA" id="ARBA00022692"/>
    </source>
</evidence>
<dbReference type="EC" id="2.3.1.269" evidence="9"/>
<evidence type="ECO:0000313" key="11">
    <source>
        <dbReference type="EMBL" id="SFF09487.1"/>
    </source>
</evidence>
<dbReference type="EMBL" id="FONW01000002">
    <property type="protein sequence ID" value="SFF09487.1"/>
    <property type="molecule type" value="Genomic_DNA"/>
</dbReference>
<evidence type="ECO:0000256" key="6">
    <source>
        <dbReference type="ARBA" id="ARBA00022989"/>
    </source>
</evidence>
<dbReference type="Proteomes" id="UP000198964">
    <property type="component" value="Unassembled WGS sequence"/>
</dbReference>
<sequence length="534" mass="60803">MKPINQILLALLSGLLLALPWMGLAPGWILFVGLVPLLALENNFDRSKTTSSASQFFRYAFLAFFIWNLLSCWWIMRSHLVGMLTIVSMNALLMAGVWWLFHLMKRRFNVGLGYFSFLAFWLAFEYIHFNWDLEWPWMTLGNGFANQVKLIQWYEYTGVLGGSAWILGTNLLIYRAIERSRQKQWFHVFGRGTLAILLVLVPALISKRLYNQQALGGEETCHVLVLQPNVNSQSEKFKEGNEYKQQKQLIYWVDSLVDEQTDFVLAPETALPVVISSDSLAYSKWLAPFVHRTDKAAMPDIALGVYTREDYSAEDRSATARYDDETKSYFDVYNAALLVNASGDIQEYRKNKLVSGVEKMPYSRYFSWIERFVVDMGGVTGSLGRTEMPSVVKASDGVLIAPVICFESVFGANIGQQVKQGANLIFILTNDGWWEDAEGIQQHLALARLRAIETRRSIARSANTGISAFIDKYGNLLQVSAWNQEVALKGELELSHELTFYVQNGDYLGRASLFVSVMLLLYLLVQRQVKKEER</sequence>
<feature type="transmembrane region" description="Helical" evidence="9">
    <location>
        <begin position="185"/>
        <end position="205"/>
    </location>
</feature>
<dbReference type="HAMAP" id="MF_01148">
    <property type="entry name" value="Lnt"/>
    <property type="match status" value="1"/>
</dbReference>
<keyword evidence="6 9" id="KW-1133">Transmembrane helix</keyword>
<organism evidence="11 12">
    <name type="scientific">Sunxiuqinia elliptica</name>
    <dbReference type="NCBI Taxonomy" id="655355"/>
    <lineage>
        <taxon>Bacteria</taxon>
        <taxon>Pseudomonadati</taxon>
        <taxon>Bacteroidota</taxon>
        <taxon>Bacteroidia</taxon>
        <taxon>Marinilabiliales</taxon>
        <taxon>Prolixibacteraceae</taxon>
        <taxon>Sunxiuqinia</taxon>
    </lineage>
</organism>
<dbReference type="GO" id="GO:0005886">
    <property type="term" value="C:plasma membrane"/>
    <property type="evidence" value="ECO:0007669"/>
    <property type="project" value="UniProtKB-SubCell"/>
</dbReference>
<feature type="transmembrane region" description="Helical" evidence="9">
    <location>
        <begin position="108"/>
        <end position="131"/>
    </location>
</feature>
<name>A0A1I2FXF4_9BACT</name>
<evidence type="ECO:0000256" key="7">
    <source>
        <dbReference type="ARBA" id="ARBA00023136"/>
    </source>
</evidence>
<feature type="domain" description="CN hydrolase" evidence="10">
    <location>
        <begin position="226"/>
        <end position="494"/>
    </location>
</feature>
<keyword evidence="8 9" id="KW-0012">Acyltransferase</keyword>
<evidence type="ECO:0000313" key="12">
    <source>
        <dbReference type="Proteomes" id="UP000198964"/>
    </source>
</evidence>
<dbReference type="InterPro" id="IPR045378">
    <property type="entry name" value="LNT_N"/>
</dbReference>
<keyword evidence="3 9" id="KW-1003">Cell membrane</keyword>
<feature type="transmembrane region" description="Helical" evidence="9">
    <location>
        <begin position="151"/>
        <end position="173"/>
    </location>
</feature>
<dbReference type="STRING" id="655355.SAMN05216283_102642"/>
<dbReference type="Pfam" id="PF00795">
    <property type="entry name" value="CN_hydrolase"/>
    <property type="match status" value="1"/>
</dbReference>
<proteinExistence type="inferred from homology"/>
<dbReference type="CDD" id="cd07571">
    <property type="entry name" value="ALP_N-acyl_transferase"/>
    <property type="match status" value="1"/>
</dbReference>
<comment type="subcellular location">
    <subcellularLocation>
        <location evidence="1 9">Cell membrane</location>
        <topology evidence="1 9">Multi-pass membrane protein</topology>
    </subcellularLocation>
</comment>
<dbReference type="InterPro" id="IPR003010">
    <property type="entry name" value="C-N_Hydrolase"/>
</dbReference>
<keyword evidence="7 9" id="KW-0472">Membrane</keyword>
<comment type="function">
    <text evidence="9">Catalyzes the phospholipid dependent N-acylation of the N-terminal cysteine of apolipoprotein, the last step in lipoprotein maturation.</text>
</comment>
<feature type="transmembrane region" description="Helical" evidence="9">
    <location>
        <begin position="82"/>
        <end position="101"/>
    </location>
</feature>
<dbReference type="NCBIfam" id="TIGR00546">
    <property type="entry name" value="lnt"/>
    <property type="match status" value="1"/>
</dbReference>
<gene>
    <name evidence="9" type="primary">lnt</name>
    <name evidence="11" type="ORF">SAMN05216283_102642</name>
</gene>
<dbReference type="Pfam" id="PF20154">
    <property type="entry name" value="LNT_N"/>
    <property type="match status" value="1"/>
</dbReference>
<evidence type="ECO:0000256" key="2">
    <source>
        <dbReference type="ARBA" id="ARBA00010065"/>
    </source>
</evidence>
<dbReference type="GO" id="GO:0042158">
    <property type="term" value="P:lipoprotein biosynthetic process"/>
    <property type="evidence" value="ECO:0007669"/>
    <property type="project" value="UniProtKB-UniRule"/>
</dbReference>
<keyword evidence="4 9" id="KW-0808">Transferase</keyword>
<evidence type="ECO:0000256" key="4">
    <source>
        <dbReference type="ARBA" id="ARBA00022679"/>
    </source>
</evidence>
<evidence type="ECO:0000256" key="8">
    <source>
        <dbReference type="ARBA" id="ARBA00023315"/>
    </source>
</evidence>
<accession>A0A1I2FXF4</accession>
<reference evidence="11 12" key="1">
    <citation type="submission" date="2016-10" db="EMBL/GenBank/DDBJ databases">
        <authorList>
            <person name="de Groot N.N."/>
        </authorList>
    </citation>
    <scope>NUCLEOTIDE SEQUENCE [LARGE SCALE GENOMIC DNA]</scope>
    <source>
        <strain evidence="11 12">CGMCC 1.9156</strain>
    </source>
</reference>
<comment type="pathway">
    <text evidence="9">Protein modification; lipoprotein biosynthesis (N-acyl transfer).</text>
</comment>
<dbReference type="PANTHER" id="PTHR38686:SF1">
    <property type="entry name" value="APOLIPOPROTEIN N-ACYLTRANSFERASE"/>
    <property type="match status" value="1"/>
</dbReference>
<dbReference type="UniPathway" id="UPA00666"/>
<dbReference type="SUPFAM" id="SSF56317">
    <property type="entry name" value="Carbon-nitrogen hydrolase"/>
    <property type="match status" value="1"/>
</dbReference>
<dbReference type="Gene3D" id="3.60.110.10">
    <property type="entry name" value="Carbon-nitrogen hydrolase"/>
    <property type="match status" value="1"/>
</dbReference>
<dbReference type="InterPro" id="IPR036526">
    <property type="entry name" value="C-N_Hydrolase_sf"/>
</dbReference>
<feature type="transmembrane region" description="Helical" evidence="9">
    <location>
        <begin position="56"/>
        <end position="76"/>
    </location>
</feature>
<dbReference type="RefSeq" id="WP_093919283.1">
    <property type="nucleotide sequence ID" value="NZ_FONW01000002.1"/>
</dbReference>
<protein>
    <recommendedName>
        <fullName evidence="9">Apolipoprotein N-acyltransferase</fullName>
        <shortName evidence="9">ALP N-acyltransferase</shortName>
        <ecNumber evidence="9">2.3.1.269</ecNumber>
    </recommendedName>
</protein>
<dbReference type="AlphaFoldDB" id="A0A1I2FXF4"/>
<keyword evidence="12" id="KW-1185">Reference proteome</keyword>
<keyword evidence="5 9" id="KW-0812">Transmembrane</keyword>
<dbReference type="GO" id="GO:0016410">
    <property type="term" value="F:N-acyltransferase activity"/>
    <property type="evidence" value="ECO:0007669"/>
    <property type="project" value="UniProtKB-UniRule"/>
</dbReference>
<dbReference type="InterPro" id="IPR004563">
    <property type="entry name" value="Apolipo_AcylTrfase"/>
</dbReference>
<comment type="catalytic activity">
    <reaction evidence="9">
        <text>N-terminal S-1,2-diacyl-sn-glyceryl-L-cysteinyl-[lipoprotein] + a glycerophospholipid = N-acyl-S-1,2-diacyl-sn-glyceryl-L-cysteinyl-[lipoprotein] + a 2-acyl-sn-glycero-3-phospholipid + H(+)</text>
        <dbReference type="Rhea" id="RHEA:48228"/>
        <dbReference type="Rhea" id="RHEA-COMP:14681"/>
        <dbReference type="Rhea" id="RHEA-COMP:14684"/>
        <dbReference type="ChEBI" id="CHEBI:15378"/>
        <dbReference type="ChEBI" id="CHEBI:136912"/>
        <dbReference type="ChEBI" id="CHEBI:140656"/>
        <dbReference type="ChEBI" id="CHEBI:140657"/>
        <dbReference type="ChEBI" id="CHEBI:140660"/>
        <dbReference type="EC" id="2.3.1.269"/>
    </reaction>
</comment>
<evidence type="ECO:0000256" key="1">
    <source>
        <dbReference type="ARBA" id="ARBA00004651"/>
    </source>
</evidence>
<evidence type="ECO:0000256" key="3">
    <source>
        <dbReference type="ARBA" id="ARBA00022475"/>
    </source>
</evidence>